<keyword evidence="2" id="KW-0964">Secreted</keyword>
<accession>A0ABY1PDS4</accession>
<dbReference type="PANTHER" id="PTHR32305:SF15">
    <property type="entry name" value="PROTEIN RHSA-RELATED"/>
    <property type="match status" value="1"/>
</dbReference>
<feature type="transmembrane region" description="Helical" evidence="4">
    <location>
        <begin position="1935"/>
        <end position="1956"/>
    </location>
</feature>
<protein>
    <submittedName>
        <fullName evidence="5">RHS repeat-associated core domain-containing protein</fullName>
    </submittedName>
</protein>
<feature type="transmembrane region" description="Helical" evidence="4">
    <location>
        <begin position="1837"/>
        <end position="1864"/>
    </location>
</feature>
<dbReference type="SUPFAM" id="SSF69318">
    <property type="entry name" value="Integrin alpha N-terminal domain"/>
    <property type="match status" value="1"/>
</dbReference>
<dbReference type="InterPro" id="IPR003284">
    <property type="entry name" value="Sal_SpvB"/>
</dbReference>
<keyword evidence="4" id="KW-0472">Membrane</keyword>
<comment type="caution">
    <text evidence="5">The sequence shown here is derived from an EMBL/GenBank/DDBJ whole genome shotgun (WGS) entry which is preliminary data.</text>
</comment>
<keyword evidence="3" id="KW-0843">Virulence</keyword>
<evidence type="ECO:0000313" key="6">
    <source>
        <dbReference type="Proteomes" id="UP001157960"/>
    </source>
</evidence>
<dbReference type="InterPro" id="IPR022385">
    <property type="entry name" value="Rhs_assc_core"/>
</dbReference>
<evidence type="ECO:0000256" key="1">
    <source>
        <dbReference type="ARBA" id="ARBA00004613"/>
    </source>
</evidence>
<dbReference type="NCBIfam" id="TIGR01643">
    <property type="entry name" value="YD_repeat_2x"/>
    <property type="match status" value="1"/>
</dbReference>
<proteinExistence type="predicted"/>
<feature type="transmembrane region" description="Helical" evidence="4">
    <location>
        <begin position="1876"/>
        <end position="1896"/>
    </location>
</feature>
<dbReference type="EMBL" id="FXTZ01000014">
    <property type="protein sequence ID" value="SMP32214.1"/>
    <property type="molecule type" value="Genomic_DNA"/>
</dbReference>
<evidence type="ECO:0000256" key="3">
    <source>
        <dbReference type="ARBA" id="ARBA00023026"/>
    </source>
</evidence>
<name>A0ABY1PDS4_9FLAO</name>
<gene>
    <name evidence="5" type="ORF">SAMN06264346_11484</name>
</gene>
<dbReference type="InterPro" id="IPR006530">
    <property type="entry name" value="YD"/>
</dbReference>
<dbReference type="Proteomes" id="UP001157960">
    <property type="component" value="Unassembled WGS sequence"/>
</dbReference>
<evidence type="ECO:0000256" key="2">
    <source>
        <dbReference type="ARBA" id="ARBA00022525"/>
    </source>
</evidence>
<keyword evidence="4" id="KW-0812">Transmembrane</keyword>
<dbReference type="RefSeq" id="WP_283423401.1">
    <property type="nucleotide sequence ID" value="NZ_FXTZ01000014.1"/>
</dbReference>
<evidence type="ECO:0000256" key="4">
    <source>
        <dbReference type="SAM" id="Phobius"/>
    </source>
</evidence>
<keyword evidence="4" id="KW-1133">Transmembrane helix</keyword>
<organism evidence="5 6">
    <name type="scientific">Chryseobacterium profundimaris</name>
    <dbReference type="NCBI Taxonomy" id="1387275"/>
    <lineage>
        <taxon>Bacteria</taxon>
        <taxon>Pseudomonadati</taxon>
        <taxon>Bacteroidota</taxon>
        <taxon>Flavobacteriia</taxon>
        <taxon>Flavobacteriales</taxon>
        <taxon>Weeksellaceae</taxon>
        <taxon>Chryseobacterium group</taxon>
        <taxon>Chryseobacterium</taxon>
    </lineage>
</organism>
<dbReference type="NCBIfam" id="TIGR03696">
    <property type="entry name" value="Rhs_assc_core"/>
    <property type="match status" value="1"/>
</dbReference>
<dbReference type="InterPro" id="IPR050708">
    <property type="entry name" value="T6SS_VgrG/RHS"/>
</dbReference>
<dbReference type="PANTHER" id="PTHR32305">
    <property type="match status" value="1"/>
</dbReference>
<evidence type="ECO:0000313" key="5">
    <source>
        <dbReference type="EMBL" id="SMP32214.1"/>
    </source>
</evidence>
<comment type="subcellular location">
    <subcellularLocation>
        <location evidence="1">Secreted</location>
    </subcellularLocation>
</comment>
<dbReference type="InterPro" id="IPR028994">
    <property type="entry name" value="Integrin_alpha_N"/>
</dbReference>
<keyword evidence="6" id="KW-1185">Reference proteome</keyword>
<dbReference type="Pfam" id="PF03534">
    <property type="entry name" value="SpvB"/>
    <property type="match status" value="1"/>
</dbReference>
<sequence length="2167" mass="241439">MKKIIIFLTVLLGFYNLYGQNSFHDTQGKIEVNAGGQLQYTLPITLPPGVKSVSPNIGLMYLSNSSNGIAGYGWTVSGITSITRTGKSIERDGDIKAIQLDYSDSYSFNGQRLILARNSPAAYGQDGATYVTEKFSNIKIKSLGTYPVNGQLAGPAEFEVTFEDGSQAWYGVYKAGTRNNVMVTSPSEYNIVKWRDAQGNYISYNYEYTAHSGGFNFPGTLRISSIFWGGNEFLNKPHYNSVEFTYTERNLKEQAYIQGLRFIQDKILSGIIVNTNGSQFRKYLVEYTSNGTNYQFLNKITEYNANNEAANPVTFTYPDRIGTSIAGANFGSSTLEDVKLTGDFNGDSYIDFIMSNGTVKLGAFNDNYTEVATNKVFNTEAKVVTTMLDEEGQIYNGNGIVQYESGKVVGYIFRANNFVKVFEKLVYADPSCINQGNNSCNIQMASFNEGDINGDGISDVFVTINKKISEWVEMPCNGTTPVIGVGIDDGGPCYGFQQYTQLAGNFIVDLKNVNNPLYSYTLDSGITDSQYTDQKYLDADGDGKVDIINISNTSYTVFEFAKISATEHLKRIKFTGNLAETKGTGFPVLFGDFNGDSKLDFTLPLTEGKTGKDDWRFYIGTGTGYNSFRRNDFLVYKNVSTTNNGYWLQFSKTFYSISDLNSDGKSDIVQVYSYSNSSGSSYRTIGVTVNSITSNGTNMTDGSINFDFENIYSFPSPGTYTLTQPYDDLSIYQPITNTIRSNNNYYNVFLFRKDVLLKIKAPTPIAELGRIKSISQAGLTTSVTYAELNPDTNSNYYKKEKKEYYPFFSMQRADQSYAVVQLQQAGRKQDFRYRGMTGHLQGRGMLGFSQSARSSWYADGFENTKIWSGVETDPQNESVPVKEWSIKTNDETKIFPADISENNTQLLSYKGTIYQTDKLVNGQVVTTVPDADKPKVVTAIVPKTTKTKDFITNTLAVSSISYGSYYLPSQTVSNINNGYAINTTTYEYLHNLAGVGSDYFTGRPLSKTEQVTAYGDTQSAKEEYTYDNNLLKTVKKWNKNNTGYTLDTYSYDGFGNITQKISTNSVDAQSITEKSQYEDKGRFVIKKTDNLGLETLLTYNNWGQTLTQKDPFGNMLTNAYDNWGKLISSTSTLGGTTSYTYERLSGNAGTKVSKFLPDGDMKIVYTNTLGQNYKTTTKAFVQGKYISAEIQYDILGRKLKESEPYFEGQPASQWNTIAYDDTVYPAKITATSFNGKKIQTTISGYTTTVKELNGYNRTTSKTTDALGNVISATDKGGTIIFSYNAAGQQIKAKYGDNTVVTGYDEWGRKMSFHDPANGLYNYEYTGLGAIKKEISPKGYKEYTYASNGLPVHVKEISNDGVSTQKNYEFEYNAYGQIAKKYGEANGRYFAQNFTYATDGRLTAHTEQFEGKTFFKDDIQYDALGRVSQFHQGLQSQGGTTEVTVQNNYSSWNGDLKTLTDANSGKILYQLQETNAKGQVLGASLGNTQISNQYDSFGFLSHVSHTSGSADLMTLDYSFNAIKNELNHRYHKNFDIDEVFQYDDNNRLVNWTNPKTGQLSFNEYDEKGRIRYNDQLGEIGFSIGGNPYRVTQMKLNAEGIQNYDLNGQSRVLQKVTYNENNDPVKIDGTRGDYAFGYGLSESRQIMYYGGNFEKEQEARYAKYYNESGDTEIIIDQKSGREKHILYIGGSPYESSIIYVKDFNDDKGYKFLHKDYLGSILAISDEEGKAEERRHFDAWGIFTHLQIKEDGILKEQGLEEFLANKTMLIDRGYTSHEHLHEVELIHMNGRLYDPLLRRFLNADENIQDPANTQNYNKYGYVMNNPLMFNDPSGEVFQFLLAWGMSAFWASVTTGAIIGAAISAGLYSVKAMITGNWSWGGFGKSLLVGAVTGAISGGLSSTYGATGFNGAVVMGAVNGAIGGTVDALVNGKSFAKGFYTGGLVGAAMGAVSYTINYFASGSYKTKYFSRESVGSSSDFAYDPSVSNESMQNNINTMRSDNFRGNLDDKAFYGVGEDRIGNGDLEGYLNPGNGQQYGYTTPKDFLTGKSDIVYSPIAAQNKPLLALTMVHETGHAYGNKLGLIDSSIDRVKYNITFGSLDTTQHFAISQLEHVYAKYNLINTSSYPKLFIDYIEVSNIQYYSLPINLRSLVDNTYNKLLPVFQRFMYYKK</sequence>
<dbReference type="Gene3D" id="2.180.10.10">
    <property type="entry name" value="RHS repeat-associated core"/>
    <property type="match status" value="1"/>
</dbReference>
<reference evidence="5 6" key="1">
    <citation type="submission" date="2017-05" db="EMBL/GenBank/DDBJ databases">
        <authorList>
            <person name="Varghese N."/>
            <person name="Submissions S."/>
        </authorList>
    </citation>
    <scope>NUCLEOTIDE SEQUENCE [LARGE SCALE GENOMIC DNA]</scope>
    <source>
        <strain evidence="5 6">DSM 28214</strain>
    </source>
</reference>